<dbReference type="AlphaFoldDB" id="A0AAX1JDI6"/>
<keyword evidence="4 8" id="KW-0812">Transmembrane</keyword>
<keyword evidence="2" id="KW-1003">Cell membrane</keyword>
<organism evidence="10 12">
    <name type="scientific">Mycobacterium kubicae</name>
    <dbReference type="NCBI Taxonomy" id="120959"/>
    <lineage>
        <taxon>Bacteria</taxon>
        <taxon>Bacillati</taxon>
        <taxon>Actinomycetota</taxon>
        <taxon>Actinomycetes</taxon>
        <taxon>Mycobacteriales</taxon>
        <taxon>Mycobacteriaceae</taxon>
        <taxon>Mycobacterium</taxon>
        <taxon>Mycobacterium simiae complex</taxon>
    </lineage>
</organism>
<comment type="subcellular location">
    <subcellularLocation>
        <location evidence="1">Cell membrane</location>
        <topology evidence="1">Multi-pass membrane protein</topology>
    </subcellularLocation>
</comment>
<evidence type="ECO:0000313" key="9">
    <source>
        <dbReference type="EMBL" id="GFG64005.1"/>
    </source>
</evidence>
<keyword evidence="6 8" id="KW-0472">Membrane</keyword>
<feature type="transmembrane region" description="Helical" evidence="8">
    <location>
        <begin position="84"/>
        <end position="103"/>
    </location>
</feature>
<protein>
    <submittedName>
        <fullName evidence="10">DUF2029 domain-containing protein</fullName>
    </submittedName>
</protein>
<dbReference type="Proteomes" id="UP000465306">
    <property type="component" value="Unassembled WGS sequence"/>
</dbReference>
<feature type="transmembrane region" description="Helical" evidence="8">
    <location>
        <begin position="160"/>
        <end position="180"/>
    </location>
</feature>
<dbReference type="GO" id="GO:0005886">
    <property type="term" value="C:plasma membrane"/>
    <property type="evidence" value="ECO:0007669"/>
    <property type="project" value="UniProtKB-SubCell"/>
</dbReference>
<evidence type="ECO:0000313" key="12">
    <source>
        <dbReference type="Proteomes" id="UP000663583"/>
    </source>
</evidence>
<dbReference type="Proteomes" id="UP000663583">
    <property type="component" value="Chromosome"/>
</dbReference>
<feature type="transmembrane region" description="Helical" evidence="8">
    <location>
        <begin position="290"/>
        <end position="310"/>
    </location>
</feature>
<evidence type="ECO:0000256" key="6">
    <source>
        <dbReference type="ARBA" id="ARBA00023136"/>
    </source>
</evidence>
<reference evidence="10" key="3">
    <citation type="submission" date="2020-11" db="EMBL/GenBank/DDBJ databases">
        <title>Intraspecies plasmid and genomic variation of Mycobacterium kubicae revealed by the complete genome sequences of two clinical isolates.</title>
        <authorList>
            <person name="Hendrix J.R."/>
            <person name="Epperson L.E."/>
            <person name="Honda J.R."/>
            <person name="Strong M."/>
        </authorList>
    </citation>
    <scope>NUCLEOTIDE SEQUENCE</scope>
    <source>
        <strain evidence="10">JCM 13573</strain>
    </source>
</reference>
<accession>A0AAX1JDI6</accession>
<proteinExistence type="inferred from homology"/>
<evidence type="ECO:0000256" key="3">
    <source>
        <dbReference type="ARBA" id="ARBA00022679"/>
    </source>
</evidence>
<dbReference type="RefSeq" id="WP_085073477.1">
    <property type="nucleotide sequence ID" value="NZ_BLKU01000003.1"/>
</dbReference>
<evidence type="ECO:0000256" key="2">
    <source>
        <dbReference type="ARBA" id="ARBA00022475"/>
    </source>
</evidence>
<feature type="transmembrane region" description="Helical" evidence="8">
    <location>
        <begin position="263"/>
        <end position="283"/>
    </location>
</feature>
<gene>
    <name evidence="10" type="ORF">I2456_08155</name>
    <name evidence="9" type="ORF">MKUB_14950</name>
</gene>
<evidence type="ECO:0000313" key="11">
    <source>
        <dbReference type="Proteomes" id="UP000465306"/>
    </source>
</evidence>
<evidence type="ECO:0000313" key="10">
    <source>
        <dbReference type="EMBL" id="QPI39418.1"/>
    </source>
</evidence>
<dbReference type="Pfam" id="PF09594">
    <property type="entry name" value="GT87"/>
    <property type="match status" value="1"/>
</dbReference>
<feature type="transmembrane region" description="Helical" evidence="8">
    <location>
        <begin position="109"/>
        <end position="125"/>
    </location>
</feature>
<dbReference type="EMBL" id="CP065047">
    <property type="protein sequence ID" value="QPI39418.1"/>
    <property type="molecule type" value="Genomic_DNA"/>
</dbReference>
<dbReference type="InterPro" id="IPR018584">
    <property type="entry name" value="GT87"/>
</dbReference>
<keyword evidence="5 8" id="KW-1133">Transmembrane helix</keyword>
<evidence type="ECO:0000256" key="8">
    <source>
        <dbReference type="SAM" id="Phobius"/>
    </source>
</evidence>
<feature type="transmembrane region" description="Helical" evidence="8">
    <location>
        <begin position="187"/>
        <end position="206"/>
    </location>
</feature>
<evidence type="ECO:0000256" key="4">
    <source>
        <dbReference type="ARBA" id="ARBA00022692"/>
    </source>
</evidence>
<evidence type="ECO:0000256" key="5">
    <source>
        <dbReference type="ARBA" id="ARBA00022989"/>
    </source>
</evidence>
<sequence length="413" mass="45094">MSIWATVAAVLLVATVPVHTPRAGLLGGGDDFDAYRDGVQHVLAHSPLYAEPLIHQHLYTYPPFSIVAFLPLSWLPFGTDTNIWLAFNVVVLIGAVVLCWRILGYRVTPYLIAQSVLLGVVCAFLEPVRSTLLHGQINLVLLLLVLCDGARSTASWLKGVGVGVAAGIKLTPGYFVLYYLAVRQWRAAAVALVTIAVTIAVGWAALPSDSRQYWSGTFADSKRIGDDPLHPSNQSLGGAIARLTSPHPDSPIGPLPGNALPTWAWLLPALAVTAASMWVVVRLHRGGEHLLALTITGLTAAVVSPFSWTHHWVWFLPLLVYLVHRASTNAWWWLPAVGLFLTIGSWPYRFPMDLEPRIGLFMFPDTWGPWEVLSNLYILLYVAILAAAAIWLISNGRTHRKAVTDGDEPAPLP</sequence>
<dbReference type="EMBL" id="BLKU01000003">
    <property type="protein sequence ID" value="GFG64005.1"/>
    <property type="molecule type" value="Genomic_DNA"/>
</dbReference>
<reference evidence="9" key="2">
    <citation type="submission" date="2020-02" db="EMBL/GenBank/DDBJ databases">
        <authorList>
            <person name="Matsumoto Y."/>
            <person name="Kinjo T."/>
            <person name="Motooka D."/>
            <person name="Nabeya D."/>
            <person name="Jung N."/>
            <person name="Uechi K."/>
            <person name="Horii T."/>
            <person name="Iida T."/>
            <person name="Fujita J."/>
            <person name="Nakamura S."/>
        </authorList>
    </citation>
    <scope>NUCLEOTIDE SEQUENCE</scope>
    <source>
        <strain evidence="9">JCM 13573</strain>
    </source>
</reference>
<feature type="transmembrane region" description="Helical" evidence="8">
    <location>
        <begin position="330"/>
        <end position="351"/>
    </location>
</feature>
<keyword evidence="11" id="KW-1185">Reference proteome</keyword>
<name>A0AAX1JDI6_9MYCO</name>
<reference evidence="9 11" key="1">
    <citation type="journal article" date="2019" name="Emerg. Microbes Infect.">
        <title>Comprehensive subspecies identification of 175 nontuberculous mycobacteria species based on 7547 genomic profiles.</title>
        <authorList>
            <person name="Matsumoto Y."/>
            <person name="Kinjo T."/>
            <person name="Motooka D."/>
            <person name="Nabeya D."/>
            <person name="Jung N."/>
            <person name="Uechi K."/>
            <person name="Horii T."/>
            <person name="Iida T."/>
            <person name="Fujita J."/>
            <person name="Nakamura S."/>
        </authorList>
    </citation>
    <scope>NUCLEOTIDE SEQUENCE [LARGE SCALE GENOMIC DNA]</scope>
    <source>
        <strain evidence="9 11">JCM 13573</strain>
    </source>
</reference>
<evidence type="ECO:0000256" key="7">
    <source>
        <dbReference type="ARBA" id="ARBA00024033"/>
    </source>
</evidence>
<comment type="similarity">
    <text evidence="7">Belongs to the glycosyltransferase 87 family.</text>
</comment>
<evidence type="ECO:0000256" key="1">
    <source>
        <dbReference type="ARBA" id="ARBA00004651"/>
    </source>
</evidence>
<keyword evidence="3" id="KW-0808">Transferase</keyword>
<feature type="transmembrane region" description="Helical" evidence="8">
    <location>
        <begin position="372"/>
        <end position="393"/>
    </location>
</feature>
<dbReference type="GO" id="GO:0016758">
    <property type="term" value="F:hexosyltransferase activity"/>
    <property type="evidence" value="ECO:0007669"/>
    <property type="project" value="InterPro"/>
</dbReference>
<dbReference type="KEGG" id="mku:I2456_08155"/>